<comment type="caution">
    <text evidence="1">The sequence shown here is derived from an EMBL/GenBank/DDBJ whole genome shotgun (WGS) entry which is preliminary data.</text>
</comment>
<proteinExistence type="predicted"/>
<reference evidence="1 2" key="1">
    <citation type="submission" date="2018-07" db="EMBL/GenBank/DDBJ databases">
        <title>Genome sequences of Haloplanus salinus JCM 18368T.</title>
        <authorList>
            <person name="Kim Y.B."/>
            <person name="Roh S.W."/>
        </authorList>
    </citation>
    <scope>NUCLEOTIDE SEQUENCE [LARGE SCALE GENOMIC DNA]</scope>
    <source>
        <strain evidence="1 2">JCM 18368</strain>
    </source>
</reference>
<evidence type="ECO:0000313" key="1">
    <source>
        <dbReference type="EMBL" id="RCU47051.1"/>
    </source>
</evidence>
<sequence>MLDEAMDICASKTVRVGFPNVPNVSGVSAVESGLYGLTLSFSTSTPTRISHSTTEAAAPNVAMQASLTFSASSRASGQFGRGFSTWVESSWRPVFGPPSGGARPVTVGR</sequence>
<keyword evidence="2" id="KW-1185">Reference proteome</keyword>
<name>A0A368NC39_9EURY</name>
<evidence type="ECO:0000313" key="2">
    <source>
        <dbReference type="Proteomes" id="UP000252189"/>
    </source>
</evidence>
<dbReference type="EMBL" id="QPHM01000001">
    <property type="protein sequence ID" value="RCU47051.1"/>
    <property type="molecule type" value="Genomic_DNA"/>
</dbReference>
<accession>A0A368NC39</accession>
<dbReference type="Proteomes" id="UP000252189">
    <property type="component" value="Unassembled WGS sequence"/>
</dbReference>
<gene>
    <name evidence="1" type="ORF">DU504_06875</name>
</gene>
<organism evidence="1 2">
    <name type="scientific">Haloplanus salinus</name>
    <dbReference type="NCBI Taxonomy" id="1126245"/>
    <lineage>
        <taxon>Archaea</taxon>
        <taxon>Methanobacteriati</taxon>
        <taxon>Methanobacteriota</taxon>
        <taxon>Stenosarchaea group</taxon>
        <taxon>Halobacteria</taxon>
        <taxon>Halobacteriales</taxon>
        <taxon>Haloferacaceae</taxon>
        <taxon>Haloplanus</taxon>
    </lineage>
</organism>
<dbReference type="AlphaFoldDB" id="A0A368NC39"/>
<protein>
    <submittedName>
        <fullName evidence="1">Uncharacterized protein</fullName>
    </submittedName>
</protein>